<evidence type="ECO:0000313" key="3">
    <source>
        <dbReference type="EMBL" id="TFF18073.1"/>
    </source>
</evidence>
<name>A0A4Y8R8X7_9HYPH</name>
<evidence type="ECO:0000313" key="4">
    <source>
        <dbReference type="Proteomes" id="UP000298179"/>
    </source>
</evidence>
<feature type="compositionally biased region" description="Low complexity" evidence="1">
    <location>
        <begin position="197"/>
        <end position="244"/>
    </location>
</feature>
<protein>
    <recommendedName>
        <fullName evidence="5">Phage tail protein</fullName>
    </recommendedName>
</protein>
<evidence type="ECO:0000256" key="2">
    <source>
        <dbReference type="SAM" id="Phobius"/>
    </source>
</evidence>
<dbReference type="Proteomes" id="UP000298179">
    <property type="component" value="Unassembled WGS sequence"/>
</dbReference>
<keyword evidence="2" id="KW-0812">Transmembrane</keyword>
<comment type="caution">
    <text evidence="3">The sequence shown here is derived from an EMBL/GenBank/DDBJ whole genome shotgun (WGS) entry which is preliminary data.</text>
</comment>
<dbReference type="RefSeq" id="WP_134764134.1">
    <property type="nucleotide sequence ID" value="NZ_SOZD01000011.1"/>
</dbReference>
<dbReference type="EMBL" id="SOZD01000011">
    <property type="protein sequence ID" value="TFF18073.1"/>
    <property type="molecule type" value="Genomic_DNA"/>
</dbReference>
<evidence type="ECO:0000256" key="1">
    <source>
        <dbReference type="SAM" id="MobiDB-lite"/>
    </source>
</evidence>
<accession>A0A4Y8R8X7</accession>
<organism evidence="3 4">
    <name type="scientific">Jiella endophytica</name>
    <dbReference type="NCBI Taxonomy" id="2558362"/>
    <lineage>
        <taxon>Bacteria</taxon>
        <taxon>Pseudomonadati</taxon>
        <taxon>Pseudomonadota</taxon>
        <taxon>Alphaproteobacteria</taxon>
        <taxon>Hyphomicrobiales</taxon>
        <taxon>Aurantimonadaceae</taxon>
        <taxon>Jiella</taxon>
    </lineage>
</organism>
<feature type="compositionally biased region" description="Low complexity" evidence="1">
    <location>
        <begin position="7"/>
        <end position="46"/>
    </location>
</feature>
<feature type="region of interest" description="Disordered" evidence="1">
    <location>
        <begin position="183"/>
        <end position="261"/>
    </location>
</feature>
<reference evidence="3 4" key="1">
    <citation type="submission" date="2019-03" db="EMBL/GenBank/DDBJ databases">
        <title>Jiella endophytica sp. nov., a novel endophytic bacterium isolated from root of Ficus microcarpa Linn. f.</title>
        <authorList>
            <person name="Tuo L."/>
        </authorList>
    </citation>
    <scope>NUCLEOTIDE SEQUENCE [LARGE SCALE GENOMIC DNA]</scope>
    <source>
        <strain evidence="3 4">CBS5Q-3</strain>
    </source>
</reference>
<dbReference type="AlphaFoldDB" id="A0A4Y8R8X7"/>
<keyword evidence="2" id="KW-0472">Membrane</keyword>
<feature type="region of interest" description="Disordered" evidence="1">
    <location>
        <begin position="367"/>
        <end position="389"/>
    </location>
</feature>
<proteinExistence type="predicted"/>
<gene>
    <name evidence="3" type="ORF">E3C22_22510</name>
</gene>
<dbReference type="OrthoDB" id="8480612at2"/>
<sequence>MASGTQSPAPSGVSSAAGASAAAASAARPTPTPAAASSTGTGRGAPSAPPPAGRSGGPGIGGIIGAAILGAVLALAGASIFVANGWLPGFGTPPQTAANAYATEDALKSVNDEIAKLREEIGAAGTASGGEPVDLSGIEKRLDTIESSTAEIAAIKQSADAAGQTAQGAEKAATAAQQSATALMDASDRTSRDAADALKQAAAANQTAGGAQQAATNAQETANGAQSTAQSASDAAKQAATTAGEAKETADAASAKLNDSLPKLEDRVAAIEEANKRAATALAAANLKSAIDSGNPFAEQLETFAKTTGSGEATESLRTFAADGVPSERELAEQWPSVERKIADALSPPQPSAPVGDQFMAGLKSLVQVRSSNSAPPSDKSDDATLSRLDAAMRSGDLKAFQSEWQTLPDDAKSASADFADKVKARLTAEEIVSSTLSGAIAGPQPQSPDAAEPANQG</sequence>
<feature type="transmembrane region" description="Helical" evidence="2">
    <location>
        <begin position="60"/>
        <end position="83"/>
    </location>
</feature>
<feature type="region of interest" description="Disordered" evidence="1">
    <location>
        <begin position="1"/>
        <end position="56"/>
    </location>
</feature>
<feature type="region of interest" description="Disordered" evidence="1">
    <location>
        <begin position="436"/>
        <end position="458"/>
    </location>
</feature>
<keyword evidence="2" id="KW-1133">Transmembrane helix</keyword>
<keyword evidence="4" id="KW-1185">Reference proteome</keyword>
<evidence type="ECO:0008006" key="5">
    <source>
        <dbReference type="Google" id="ProtNLM"/>
    </source>
</evidence>
<feature type="compositionally biased region" description="Basic and acidic residues" evidence="1">
    <location>
        <begin position="186"/>
        <end position="196"/>
    </location>
</feature>